<dbReference type="RefSeq" id="WP_345013073.1">
    <property type="nucleotide sequence ID" value="NZ_BAABFC010000014.1"/>
</dbReference>
<reference evidence="4" key="1">
    <citation type="journal article" date="2019" name="Int. J. Syst. Evol. Microbiol.">
        <title>The Global Catalogue of Microorganisms (GCM) 10K type strain sequencing project: providing services to taxonomists for standard genome sequencing and annotation.</title>
        <authorList>
            <consortium name="The Broad Institute Genomics Platform"/>
            <consortium name="The Broad Institute Genome Sequencing Center for Infectious Disease"/>
            <person name="Wu L."/>
            <person name="Ma J."/>
        </authorList>
    </citation>
    <scope>NUCLEOTIDE SEQUENCE [LARGE SCALE GENOMIC DNA]</scope>
    <source>
        <strain evidence="4">JCM 32226</strain>
    </source>
</reference>
<accession>A0ABP8QBS8</accession>
<dbReference type="EMBL" id="BAABFC010000014">
    <property type="protein sequence ID" value="GAA4500467.1"/>
    <property type="molecule type" value="Genomic_DNA"/>
</dbReference>
<comment type="caution">
    <text evidence="3">The sequence shown here is derived from an EMBL/GenBank/DDBJ whole genome shotgun (WGS) entry which is preliminary data.</text>
</comment>
<protein>
    <recommendedName>
        <fullName evidence="2">Ribosomal silencing factor RsfS</fullName>
    </recommendedName>
</protein>
<dbReference type="SUPFAM" id="SSF81301">
    <property type="entry name" value="Nucleotidyltransferase"/>
    <property type="match status" value="1"/>
</dbReference>
<dbReference type="NCBIfam" id="TIGR00090">
    <property type="entry name" value="rsfS_iojap_ybeB"/>
    <property type="match status" value="1"/>
</dbReference>
<keyword evidence="2" id="KW-0810">Translation regulation</keyword>
<proteinExistence type="inferred from homology"/>
<evidence type="ECO:0000313" key="3">
    <source>
        <dbReference type="EMBL" id="GAA4500467.1"/>
    </source>
</evidence>
<comment type="subunit">
    <text evidence="2">Interacts with ribosomal protein uL14 (rplN).</text>
</comment>
<gene>
    <name evidence="2 3" type="primary">rsfS</name>
    <name evidence="3" type="ORF">GCM10023095_22300</name>
</gene>
<evidence type="ECO:0000256" key="1">
    <source>
        <dbReference type="ARBA" id="ARBA00010574"/>
    </source>
</evidence>
<keyword evidence="2" id="KW-0963">Cytoplasm</keyword>
<dbReference type="PANTHER" id="PTHR21043:SF0">
    <property type="entry name" value="MITOCHONDRIAL ASSEMBLY OF RIBOSOMAL LARGE SUBUNIT PROTEIN 1"/>
    <property type="match status" value="1"/>
</dbReference>
<keyword evidence="4" id="KW-1185">Reference proteome</keyword>
<evidence type="ECO:0000256" key="2">
    <source>
        <dbReference type="HAMAP-Rule" id="MF_01477"/>
    </source>
</evidence>
<dbReference type="Proteomes" id="UP001501321">
    <property type="component" value="Unassembled WGS sequence"/>
</dbReference>
<dbReference type="Pfam" id="PF02410">
    <property type="entry name" value="RsfS"/>
    <property type="match status" value="1"/>
</dbReference>
<dbReference type="Gene3D" id="3.30.460.10">
    <property type="entry name" value="Beta Polymerase, domain 2"/>
    <property type="match status" value="1"/>
</dbReference>
<keyword evidence="2" id="KW-0678">Repressor</keyword>
<dbReference type="InterPro" id="IPR004394">
    <property type="entry name" value="Iojap/RsfS/C7orf30"/>
</dbReference>
<organism evidence="3 4">
    <name type="scientific">Pseudaeromonas paramecii</name>
    <dbReference type="NCBI Taxonomy" id="2138166"/>
    <lineage>
        <taxon>Bacteria</taxon>
        <taxon>Pseudomonadati</taxon>
        <taxon>Pseudomonadota</taxon>
        <taxon>Gammaproteobacteria</taxon>
        <taxon>Aeromonadales</taxon>
        <taxon>Aeromonadaceae</taxon>
        <taxon>Pseudaeromonas</taxon>
    </lineage>
</organism>
<dbReference type="InterPro" id="IPR043519">
    <property type="entry name" value="NT_sf"/>
</dbReference>
<evidence type="ECO:0000313" key="4">
    <source>
        <dbReference type="Proteomes" id="UP001501321"/>
    </source>
</evidence>
<dbReference type="PANTHER" id="PTHR21043">
    <property type="entry name" value="IOJAP SUPERFAMILY ORTHOLOG"/>
    <property type="match status" value="1"/>
</dbReference>
<comment type="subcellular location">
    <subcellularLocation>
        <location evidence="2">Cytoplasm</location>
    </subcellularLocation>
</comment>
<comment type="similarity">
    <text evidence="1 2">Belongs to the Iojap/RsfS family.</text>
</comment>
<name>A0ABP8QBS8_9GAMM</name>
<sequence length="112" mass="12345">MQGQALQAFIIDKIDDLKGRDIITLDVRGKSSMTDCMIICSGNSSRHVISIAEHVEEEVRHTGLLPLGIEGRDTGEWVLLDLGEVVVHVMQDETRNLYQLEKLWSGSLGAAA</sequence>
<dbReference type="HAMAP" id="MF_01477">
    <property type="entry name" value="Iojap_RsfS"/>
    <property type="match status" value="1"/>
</dbReference>
<comment type="function">
    <text evidence="2">Functions as a ribosomal silencing factor. Interacts with ribosomal protein uL14 (rplN), blocking formation of intersubunit bridge B8. Prevents association of the 30S and 50S ribosomal subunits and the formation of functional ribosomes, thus repressing translation.</text>
</comment>